<dbReference type="InterPro" id="IPR015424">
    <property type="entry name" value="PyrdxlP-dep_Trfase"/>
</dbReference>
<name>A0A382A277_9ZZZZ</name>
<organism evidence="5">
    <name type="scientific">marine metagenome</name>
    <dbReference type="NCBI Taxonomy" id="408172"/>
    <lineage>
        <taxon>unclassified sequences</taxon>
        <taxon>metagenomes</taxon>
        <taxon>ecological metagenomes</taxon>
    </lineage>
</organism>
<keyword evidence="4" id="KW-0456">Lyase</keyword>
<sequence length="454" mass="50524">MHKFDDEASRILLNVVSHTIERLSMDPIALDYPKSVDFFKENAPSLINLEGNSIEDVFDQYKNTIEESIISVDSPRMLAFIPSAPTKASMIFDLVVSAGSLCGVSWQEASGAVWLENQVIRWIADLVGLPKDAGGCFVAGGTNGNLSSLVVAREQHRKKQTDSAKRLAILCSDQAHSSVKSTAKVMDCEVITVPSNERYQLTAESIVKELGSHQSKYQEYDIFAVVATAGTTNLGVIDDIESIAGYANKNNIWLHVDAAYGGAGLLSDKVREFYRGIGKADSFIVDPHKWLFAPLDCAAVIYRNKHLASEVHAQKAGYLDILHEDEEGDNPSDYAFHLSRRARGLPLWFSLSVYGIDAYREAVQQSLDMANYAATQINKKSYLSLLIEPTLSVVVFERIGWDWQDYKNWSTEQLRKQVCFVVPSMVAEKPVLRFAFTNPRTSNDIVDEILLTLK</sequence>
<dbReference type="Gene3D" id="3.40.640.10">
    <property type="entry name" value="Type I PLP-dependent aspartate aminotransferase-like (Major domain)"/>
    <property type="match status" value="1"/>
</dbReference>
<accession>A0A382A277</accession>
<dbReference type="GO" id="GO:0016831">
    <property type="term" value="F:carboxy-lyase activity"/>
    <property type="evidence" value="ECO:0007669"/>
    <property type="project" value="InterPro"/>
</dbReference>
<keyword evidence="3" id="KW-0663">Pyridoxal phosphate</keyword>
<dbReference type="GO" id="GO:0005737">
    <property type="term" value="C:cytoplasm"/>
    <property type="evidence" value="ECO:0007669"/>
    <property type="project" value="TreeGrafter"/>
</dbReference>
<evidence type="ECO:0000256" key="4">
    <source>
        <dbReference type="ARBA" id="ARBA00023239"/>
    </source>
</evidence>
<comment type="cofactor">
    <cofactor evidence="1">
        <name>pyridoxal 5'-phosphate</name>
        <dbReference type="ChEBI" id="CHEBI:597326"/>
    </cofactor>
</comment>
<dbReference type="InterPro" id="IPR015421">
    <property type="entry name" value="PyrdxlP-dep_Trfase_major"/>
</dbReference>
<gene>
    <name evidence="5" type="ORF">METZ01_LOCUS147907</name>
</gene>
<proteinExistence type="inferred from homology"/>
<evidence type="ECO:0000313" key="5">
    <source>
        <dbReference type="EMBL" id="SVA95053.1"/>
    </source>
</evidence>
<dbReference type="GO" id="GO:0019752">
    <property type="term" value="P:carboxylic acid metabolic process"/>
    <property type="evidence" value="ECO:0007669"/>
    <property type="project" value="InterPro"/>
</dbReference>
<dbReference type="PANTHER" id="PTHR11999">
    <property type="entry name" value="GROUP II PYRIDOXAL-5-PHOSPHATE DECARBOXYLASE"/>
    <property type="match status" value="1"/>
</dbReference>
<dbReference type="PANTHER" id="PTHR11999:SF165">
    <property type="entry name" value="DECARBOXYLASE, PUTATIVE (AFU_ORTHOLOGUE AFUA_2G04980)-RELATED"/>
    <property type="match status" value="1"/>
</dbReference>
<dbReference type="InterPro" id="IPR010977">
    <property type="entry name" value="Aromatic_deC"/>
</dbReference>
<evidence type="ECO:0000256" key="3">
    <source>
        <dbReference type="ARBA" id="ARBA00022898"/>
    </source>
</evidence>
<evidence type="ECO:0000256" key="1">
    <source>
        <dbReference type="ARBA" id="ARBA00001933"/>
    </source>
</evidence>
<dbReference type="InterPro" id="IPR015422">
    <property type="entry name" value="PyrdxlP-dep_Trfase_small"/>
</dbReference>
<comment type="similarity">
    <text evidence="2">Belongs to the group II decarboxylase family.</text>
</comment>
<dbReference type="Pfam" id="PF00282">
    <property type="entry name" value="Pyridoxal_deC"/>
    <property type="match status" value="1"/>
</dbReference>
<dbReference type="InterPro" id="IPR021115">
    <property type="entry name" value="Pyridoxal-P_BS"/>
</dbReference>
<dbReference type="InterPro" id="IPR002129">
    <property type="entry name" value="PyrdxlP-dep_de-COase"/>
</dbReference>
<dbReference type="EMBL" id="UINC01023425">
    <property type="protein sequence ID" value="SVA95053.1"/>
    <property type="molecule type" value="Genomic_DNA"/>
</dbReference>
<dbReference type="Gene3D" id="3.90.1150.10">
    <property type="entry name" value="Aspartate Aminotransferase, domain 1"/>
    <property type="match status" value="1"/>
</dbReference>
<dbReference type="GO" id="GO:0030170">
    <property type="term" value="F:pyridoxal phosphate binding"/>
    <property type="evidence" value="ECO:0007669"/>
    <property type="project" value="InterPro"/>
</dbReference>
<dbReference type="AlphaFoldDB" id="A0A382A277"/>
<reference evidence="5" key="1">
    <citation type="submission" date="2018-05" db="EMBL/GenBank/DDBJ databases">
        <authorList>
            <person name="Lanie J.A."/>
            <person name="Ng W.-L."/>
            <person name="Kazmierczak K.M."/>
            <person name="Andrzejewski T.M."/>
            <person name="Davidsen T.M."/>
            <person name="Wayne K.J."/>
            <person name="Tettelin H."/>
            <person name="Glass J.I."/>
            <person name="Rusch D."/>
            <person name="Podicherti R."/>
            <person name="Tsui H.-C.T."/>
            <person name="Winkler M.E."/>
        </authorList>
    </citation>
    <scope>NUCLEOTIDE SEQUENCE</scope>
</reference>
<protein>
    <submittedName>
        <fullName evidence="5">Uncharacterized protein</fullName>
    </submittedName>
</protein>
<evidence type="ECO:0000256" key="2">
    <source>
        <dbReference type="ARBA" id="ARBA00009533"/>
    </source>
</evidence>
<dbReference type="SUPFAM" id="SSF53383">
    <property type="entry name" value="PLP-dependent transferases"/>
    <property type="match status" value="1"/>
</dbReference>
<dbReference type="PROSITE" id="PS00392">
    <property type="entry name" value="DDC_GAD_HDC_YDC"/>
    <property type="match status" value="1"/>
</dbReference>